<evidence type="ECO:0000256" key="2">
    <source>
        <dbReference type="SAM" id="Phobius"/>
    </source>
</evidence>
<keyword evidence="2" id="KW-0812">Transmembrane</keyword>
<gene>
    <name evidence="3" type="ORF">AVEN_104858_1</name>
</gene>
<accession>A0A4Y2INT4</accession>
<keyword evidence="4" id="KW-1185">Reference proteome</keyword>
<evidence type="ECO:0000256" key="1">
    <source>
        <dbReference type="SAM" id="MobiDB-lite"/>
    </source>
</evidence>
<organism evidence="3 4">
    <name type="scientific">Araneus ventricosus</name>
    <name type="common">Orbweaver spider</name>
    <name type="synonym">Epeira ventricosa</name>
    <dbReference type="NCBI Taxonomy" id="182803"/>
    <lineage>
        <taxon>Eukaryota</taxon>
        <taxon>Metazoa</taxon>
        <taxon>Ecdysozoa</taxon>
        <taxon>Arthropoda</taxon>
        <taxon>Chelicerata</taxon>
        <taxon>Arachnida</taxon>
        <taxon>Araneae</taxon>
        <taxon>Araneomorphae</taxon>
        <taxon>Entelegynae</taxon>
        <taxon>Araneoidea</taxon>
        <taxon>Araneidae</taxon>
        <taxon>Araneus</taxon>
    </lineage>
</organism>
<keyword evidence="2" id="KW-0472">Membrane</keyword>
<comment type="caution">
    <text evidence="3">The sequence shown here is derived from an EMBL/GenBank/DDBJ whole genome shotgun (WGS) entry which is preliminary data.</text>
</comment>
<sequence>MYLEEILSPPRPPPRSSGMRRTPVRKTATASLSTSLSSSEFRLLLLHSFHTLDSILHLLLLFFLPFFLLFCPDRISSSAAFISTIMANSFSILSFIALVMGIHRKIQIPLLIPVLR</sequence>
<protein>
    <submittedName>
        <fullName evidence="3">Uncharacterized protein</fullName>
    </submittedName>
</protein>
<keyword evidence="2" id="KW-1133">Transmembrane helix</keyword>
<dbReference type="Proteomes" id="UP000499080">
    <property type="component" value="Unassembled WGS sequence"/>
</dbReference>
<name>A0A4Y2INT4_ARAVE</name>
<evidence type="ECO:0000313" key="3">
    <source>
        <dbReference type="EMBL" id="GBM79315.1"/>
    </source>
</evidence>
<dbReference type="AlphaFoldDB" id="A0A4Y2INT4"/>
<reference evidence="3 4" key="1">
    <citation type="journal article" date="2019" name="Sci. Rep.">
        <title>Orb-weaving spider Araneus ventricosus genome elucidates the spidroin gene catalogue.</title>
        <authorList>
            <person name="Kono N."/>
            <person name="Nakamura H."/>
            <person name="Ohtoshi R."/>
            <person name="Moran D.A.P."/>
            <person name="Shinohara A."/>
            <person name="Yoshida Y."/>
            <person name="Fujiwara M."/>
            <person name="Mori M."/>
            <person name="Tomita M."/>
            <person name="Arakawa K."/>
        </authorList>
    </citation>
    <scope>NUCLEOTIDE SEQUENCE [LARGE SCALE GENOMIC DNA]</scope>
</reference>
<feature type="region of interest" description="Disordered" evidence="1">
    <location>
        <begin position="1"/>
        <end position="24"/>
    </location>
</feature>
<feature type="transmembrane region" description="Helical" evidence="2">
    <location>
        <begin position="80"/>
        <end position="102"/>
    </location>
</feature>
<feature type="transmembrane region" description="Helical" evidence="2">
    <location>
        <begin position="43"/>
        <end position="68"/>
    </location>
</feature>
<dbReference type="EMBL" id="BGPR01002816">
    <property type="protein sequence ID" value="GBM79315.1"/>
    <property type="molecule type" value="Genomic_DNA"/>
</dbReference>
<evidence type="ECO:0000313" key="4">
    <source>
        <dbReference type="Proteomes" id="UP000499080"/>
    </source>
</evidence>
<proteinExistence type="predicted"/>